<dbReference type="Gene3D" id="1.10.150.130">
    <property type="match status" value="1"/>
</dbReference>
<dbReference type="PROSITE" id="PS51898">
    <property type="entry name" value="TYR_RECOMBINASE"/>
    <property type="match status" value="1"/>
</dbReference>
<feature type="domain" description="Tyr recombinase" evidence="5">
    <location>
        <begin position="158"/>
        <end position="334"/>
    </location>
</feature>
<dbReference type="InterPro" id="IPR010998">
    <property type="entry name" value="Integrase_recombinase_N"/>
</dbReference>
<accession>A0A177JJD0</accession>
<dbReference type="InterPro" id="IPR013762">
    <property type="entry name" value="Integrase-like_cat_sf"/>
</dbReference>
<sequence length="334" mass="37691">MRKLRDGKPALFYVYAYRGGPQIHSCEGERPTITPEILDAAADARRHRTATASDNLDRIITAYLASPEYKGLGDRTKADYRIELKKIGPRFGKVPYPVWNDQRMRADVMAWRSEMAEKPRTADKAVVMLATLLGWAVTEGLIERNVAAGIPMLYKSNRAAIIWTEADWQAIEPHCSKELWQGLRFAALTGMRLGDLVKVSVEHVGPSAIVFITSKRDRRVVVPIFDELRALLKEIGREAGTILQNSRGKPWTESGFGGVFQKAKNKAPGFDISLRIHDLRGTYATWLARRGLTDQEIGRIVAWSEQQVAEIRRRYVDEEHVVASLVERLNARTP</sequence>
<keyword evidence="3" id="KW-0238">DNA-binding</keyword>
<gene>
    <name evidence="6" type="ORF">AX777_11445</name>
</gene>
<evidence type="ECO:0000313" key="7">
    <source>
        <dbReference type="Proteomes" id="UP000077262"/>
    </source>
</evidence>
<protein>
    <recommendedName>
        <fullName evidence="5">Tyr recombinase domain-containing protein</fullName>
    </recommendedName>
</protein>
<dbReference type="SUPFAM" id="SSF56349">
    <property type="entry name" value="DNA breaking-rejoining enzymes"/>
    <property type="match status" value="1"/>
</dbReference>
<evidence type="ECO:0000256" key="1">
    <source>
        <dbReference type="ARBA" id="ARBA00008857"/>
    </source>
</evidence>
<dbReference type="PANTHER" id="PTHR30349:SF64">
    <property type="entry name" value="PROPHAGE INTEGRASE INTD-RELATED"/>
    <property type="match status" value="1"/>
</dbReference>
<proteinExistence type="inferred from homology"/>
<evidence type="ECO:0000256" key="4">
    <source>
        <dbReference type="ARBA" id="ARBA00023172"/>
    </source>
</evidence>
<dbReference type="PANTHER" id="PTHR30349">
    <property type="entry name" value="PHAGE INTEGRASE-RELATED"/>
    <property type="match status" value="1"/>
</dbReference>
<comment type="caution">
    <text evidence="6">The sequence shown here is derived from an EMBL/GenBank/DDBJ whole genome shotgun (WGS) entry which is preliminary data.</text>
</comment>
<dbReference type="Pfam" id="PF00589">
    <property type="entry name" value="Phage_integrase"/>
    <property type="match status" value="1"/>
</dbReference>
<evidence type="ECO:0000256" key="3">
    <source>
        <dbReference type="ARBA" id="ARBA00023125"/>
    </source>
</evidence>
<keyword evidence="4" id="KW-0233">DNA recombination</keyword>
<organism evidence="6 7">
    <name type="scientific">Sphingobium yanoikuyae</name>
    <name type="common">Sphingomonas yanoikuyae</name>
    <dbReference type="NCBI Taxonomy" id="13690"/>
    <lineage>
        <taxon>Bacteria</taxon>
        <taxon>Pseudomonadati</taxon>
        <taxon>Pseudomonadota</taxon>
        <taxon>Alphaproteobacteria</taxon>
        <taxon>Sphingomonadales</taxon>
        <taxon>Sphingomonadaceae</taxon>
        <taxon>Sphingobium</taxon>
    </lineage>
</organism>
<comment type="similarity">
    <text evidence="1">Belongs to the 'phage' integrase family.</text>
</comment>
<evidence type="ECO:0000259" key="5">
    <source>
        <dbReference type="PROSITE" id="PS51898"/>
    </source>
</evidence>
<dbReference type="GO" id="GO:0015074">
    <property type="term" value="P:DNA integration"/>
    <property type="evidence" value="ECO:0007669"/>
    <property type="project" value="UniProtKB-KW"/>
</dbReference>
<dbReference type="GO" id="GO:0003677">
    <property type="term" value="F:DNA binding"/>
    <property type="evidence" value="ECO:0007669"/>
    <property type="project" value="UniProtKB-KW"/>
</dbReference>
<evidence type="ECO:0000256" key="2">
    <source>
        <dbReference type="ARBA" id="ARBA00022908"/>
    </source>
</evidence>
<dbReference type="InterPro" id="IPR002104">
    <property type="entry name" value="Integrase_catalytic"/>
</dbReference>
<dbReference type="EMBL" id="LSTR01000057">
    <property type="protein sequence ID" value="OAH41293.1"/>
    <property type="molecule type" value="Genomic_DNA"/>
</dbReference>
<dbReference type="GO" id="GO:0006310">
    <property type="term" value="P:DNA recombination"/>
    <property type="evidence" value="ECO:0007669"/>
    <property type="project" value="UniProtKB-KW"/>
</dbReference>
<keyword evidence="2" id="KW-0229">DNA integration</keyword>
<dbReference type="Gene3D" id="1.10.443.10">
    <property type="entry name" value="Intergrase catalytic core"/>
    <property type="match status" value="1"/>
</dbReference>
<dbReference type="RefSeq" id="WP_063976846.1">
    <property type="nucleotide sequence ID" value="NZ_LSTR01000057.1"/>
</dbReference>
<dbReference type="AlphaFoldDB" id="A0A177JJD0"/>
<dbReference type="InterPro" id="IPR050090">
    <property type="entry name" value="Tyrosine_recombinase_XerCD"/>
</dbReference>
<evidence type="ECO:0000313" key="6">
    <source>
        <dbReference type="EMBL" id="OAH41293.1"/>
    </source>
</evidence>
<dbReference type="InterPro" id="IPR011010">
    <property type="entry name" value="DNA_brk_join_enz"/>
</dbReference>
<dbReference type="Proteomes" id="UP000077262">
    <property type="component" value="Unassembled WGS sequence"/>
</dbReference>
<reference evidence="6 7" key="1">
    <citation type="submission" date="2016-02" db="EMBL/GenBank/DDBJ databases">
        <authorList>
            <person name="Wen L."/>
            <person name="He K."/>
            <person name="Yang H."/>
        </authorList>
    </citation>
    <scope>NUCLEOTIDE SEQUENCE [LARGE SCALE GENOMIC DNA]</scope>
    <source>
        <strain evidence="6 7">CD09_2</strain>
    </source>
</reference>
<name>A0A177JJD0_SPHYA</name>